<dbReference type="AlphaFoldDB" id="A0A2P8GF08"/>
<dbReference type="Proteomes" id="UP000241964">
    <property type="component" value="Unassembled WGS sequence"/>
</dbReference>
<name>A0A2P8GF08_9BACT</name>
<sequence>MNRRTAITHVAMMLGGALSAPTLLAMKRRDDRAPSEGFAIGFSLTESQKMIVAEVAEMIIPKTATPGAKDVGVPAFIGMMLQDCYKTPEHKSFLAGLDNLEKKQFLNLNAEQKMAVLKQVEMDSVEEMKAYQVQQTKMGDNEDREQMAAQAKGLPFWRLIKELTMLGYFTSEEGIKSSFEYVPIPGKLEMIKMKPNQKSFAY</sequence>
<keyword evidence="2" id="KW-1185">Reference proteome</keyword>
<dbReference type="OrthoDB" id="6385145at2"/>
<organism evidence="1 2">
    <name type="scientific">Dyadobacter jiangsuensis</name>
    <dbReference type="NCBI Taxonomy" id="1591085"/>
    <lineage>
        <taxon>Bacteria</taxon>
        <taxon>Pseudomonadati</taxon>
        <taxon>Bacteroidota</taxon>
        <taxon>Cytophagia</taxon>
        <taxon>Cytophagales</taxon>
        <taxon>Spirosomataceae</taxon>
        <taxon>Dyadobacter</taxon>
    </lineage>
</organism>
<comment type="caution">
    <text evidence="1">The sequence shown here is derived from an EMBL/GenBank/DDBJ whole genome shotgun (WGS) entry which is preliminary data.</text>
</comment>
<dbReference type="InterPro" id="IPR027056">
    <property type="entry name" value="Gluconate_2DH_su3"/>
</dbReference>
<accession>A0A2P8GF08</accession>
<dbReference type="RefSeq" id="WP_106594181.1">
    <property type="nucleotide sequence ID" value="NZ_PYAS01000002.1"/>
</dbReference>
<reference evidence="1 2" key="1">
    <citation type="submission" date="2018-03" db="EMBL/GenBank/DDBJ databases">
        <title>Genomic Encyclopedia of Archaeal and Bacterial Type Strains, Phase II (KMG-II): from individual species to whole genera.</title>
        <authorList>
            <person name="Goeker M."/>
        </authorList>
    </citation>
    <scope>NUCLEOTIDE SEQUENCE [LARGE SCALE GENOMIC DNA]</scope>
    <source>
        <strain evidence="1 2">DSM 29057</strain>
    </source>
</reference>
<gene>
    <name evidence="1" type="ORF">CLV60_102261</name>
</gene>
<evidence type="ECO:0000313" key="1">
    <source>
        <dbReference type="EMBL" id="PSL32543.1"/>
    </source>
</evidence>
<protein>
    <submittedName>
        <fullName evidence="1">Gluconate 2-dehydrogenase subunit 3-like protein</fullName>
    </submittedName>
</protein>
<evidence type="ECO:0000313" key="2">
    <source>
        <dbReference type="Proteomes" id="UP000241964"/>
    </source>
</evidence>
<dbReference type="EMBL" id="PYAS01000002">
    <property type="protein sequence ID" value="PSL32543.1"/>
    <property type="molecule type" value="Genomic_DNA"/>
</dbReference>
<dbReference type="Pfam" id="PF13618">
    <property type="entry name" value="Gluconate_2-dh3"/>
    <property type="match status" value="1"/>
</dbReference>
<proteinExistence type="predicted"/>